<dbReference type="GO" id="GO:0005794">
    <property type="term" value="C:Golgi apparatus"/>
    <property type="evidence" value="ECO:0007669"/>
    <property type="project" value="TreeGrafter"/>
</dbReference>
<evidence type="ECO:0000313" key="1">
    <source>
        <dbReference type="Proteomes" id="UP000504610"/>
    </source>
</evidence>
<dbReference type="RefSeq" id="XP_056867326.1">
    <property type="nucleotide sequence ID" value="XM_057011346.1"/>
</dbReference>
<dbReference type="PANTHER" id="PTHR13448:SF10">
    <property type="entry name" value="GCF C-TERMINAL DOMAIN-CONTAINING PROTEIN"/>
    <property type="match status" value="1"/>
</dbReference>
<dbReference type="GO" id="GO:0005783">
    <property type="term" value="C:endoplasmic reticulum"/>
    <property type="evidence" value="ECO:0007669"/>
    <property type="project" value="TreeGrafter"/>
</dbReference>
<dbReference type="GeneID" id="108862335"/>
<reference evidence="1" key="1">
    <citation type="journal article" date="2019" name="Database">
        <title>The radish genome database (RadishGD): an integrated information resource for radish genomics.</title>
        <authorList>
            <person name="Yu H.J."/>
            <person name="Baek S."/>
            <person name="Lee Y.J."/>
            <person name="Cho A."/>
            <person name="Mun J.H."/>
        </authorList>
    </citation>
    <scope>NUCLEOTIDE SEQUENCE [LARGE SCALE GENOMIC DNA]</scope>
    <source>
        <strain evidence="1">cv. WK10039</strain>
    </source>
</reference>
<proteinExistence type="predicted"/>
<dbReference type="RefSeq" id="XP_056867325.1">
    <property type="nucleotide sequence ID" value="XM_057011345.1"/>
</dbReference>
<dbReference type="Proteomes" id="UP000504610">
    <property type="component" value="Chromosome 5"/>
</dbReference>
<accession>A0A9W3DUB9</accession>
<dbReference type="AlphaFoldDB" id="A0A9W3DUB9"/>
<dbReference type="KEGG" id="rsz:108862335"/>
<keyword evidence="1" id="KW-1185">Reference proteome</keyword>
<dbReference type="OrthoDB" id="10022292at2759"/>
<dbReference type="PANTHER" id="PTHR13448">
    <property type="entry name" value="TRANSMEMBRANE PROTEIN 214"/>
    <property type="match status" value="1"/>
</dbReference>
<gene>
    <name evidence="2 3 4 5" type="primary">LOC108862335</name>
</gene>
<organism evidence="1 3">
    <name type="scientific">Raphanus sativus</name>
    <name type="common">Radish</name>
    <name type="synonym">Raphanus raphanistrum var. sativus</name>
    <dbReference type="NCBI Taxonomy" id="3726"/>
    <lineage>
        <taxon>Eukaryota</taxon>
        <taxon>Viridiplantae</taxon>
        <taxon>Streptophyta</taxon>
        <taxon>Embryophyta</taxon>
        <taxon>Tracheophyta</taxon>
        <taxon>Spermatophyta</taxon>
        <taxon>Magnoliopsida</taxon>
        <taxon>eudicotyledons</taxon>
        <taxon>Gunneridae</taxon>
        <taxon>Pentapetalae</taxon>
        <taxon>rosids</taxon>
        <taxon>malvids</taxon>
        <taxon>Brassicales</taxon>
        <taxon>Brassicaceae</taxon>
        <taxon>Brassiceae</taxon>
        <taxon>Raphanus</taxon>
    </lineage>
</organism>
<evidence type="ECO:0000313" key="2">
    <source>
        <dbReference type="RefSeq" id="XP_056867325.1"/>
    </source>
</evidence>
<evidence type="ECO:0000313" key="5">
    <source>
        <dbReference type="RefSeq" id="XP_056867328.1"/>
    </source>
</evidence>
<dbReference type="InterPro" id="IPR019308">
    <property type="entry name" value="TMEM214"/>
</dbReference>
<reference evidence="2 3" key="2">
    <citation type="submission" date="2025-04" db="UniProtKB">
        <authorList>
            <consortium name="RefSeq"/>
        </authorList>
    </citation>
    <scope>IDENTIFICATION</scope>
    <source>
        <tissue evidence="2 3">Leaf</tissue>
    </source>
</reference>
<evidence type="ECO:0000313" key="3">
    <source>
        <dbReference type="RefSeq" id="XP_056867326.1"/>
    </source>
</evidence>
<sequence length="348" mass="39456">MVLRADPHSLTRLLSMLRWRPRYRGEDKLPLIVWMMSHAFQQDLPAALHSWAVNLLPLVFSKKCSYSSQSIHLILQFVEMILSSNQEARDVFLNEPVRPSGMRLIPPHSFEMLLLLACPARVEEATTERFQAIYPLLKEVALAPDSRSAGELKHIFAFSLKFAGLKEFPALASEATAIAFSLLTQNVDCFMQWDVLYKEYLEASVALLKKLVDERWWIPKLLSSSPTDNLIFEHAMNSFMMKNEIAAIIEEVANLSLYQEADYLCKLLSYLNKSNLNAAKMDPSDLKLVEDKSYGVSAAEEIEKAIVSLSLSEAAKKMDPSPLAAKMDPSDLKTNHTVLVQLRKLKRR</sequence>
<evidence type="ECO:0000313" key="4">
    <source>
        <dbReference type="RefSeq" id="XP_056867327.1"/>
    </source>
</evidence>
<name>A0A9W3DUB9_RAPSA</name>
<protein>
    <submittedName>
        <fullName evidence="2 3">Uncharacterized protein LOC108862335 isoform X1</fullName>
    </submittedName>
</protein>
<dbReference type="RefSeq" id="XP_056867328.1">
    <property type="nucleotide sequence ID" value="XM_057011348.1"/>
</dbReference>
<dbReference type="RefSeq" id="XP_056867327.1">
    <property type="nucleotide sequence ID" value="XM_057011347.1"/>
</dbReference>